<name>A0A166RDA9_9CLOT</name>
<dbReference type="EMBL" id="LITQ01000030">
    <property type="protein sequence ID" value="OAA90703.1"/>
    <property type="molecule type" value="Genomic_DNA"/>
</dbReference>
<gene>
    <name evidence="2" type="ORF">CLCOS_03170</name>
    <name evidence="1" type="ORF">WX73_02068</name>
</gene>
<dbReference type="EMBL" id="LROR01000023">
    <property type="protein sequence ID" value="OBR97461.1"/>
    <property type="molecule type" value="Genomic_DNA"/>
</dbReference>
<dbReference type="Gene3D" id="2.40.30.200">
    <property type="match status" value="1"/>
</dbReference>
<dbReference type="PATRIC" id="fig|1705578.3.peg.2326"/>
<comment type="caution">
    <text evidence="1">The sequence shown here is derived from an EMBL/GenBank/DDBJ whole genome shotgun (WGS) entry which is preliminary data.</text>
</comment>
<keyword evidence="4" id="KW-1185">Reference proteome</keyword>
<evidence type="ECO:0000313" key="1">
    <source>
        <dbReference type="EMBL" id="OAA90703.1"/>
    </source>
</evidence>
<accession>A0A166RDA9</accession>
<proteinExistence type="predicted"/>
<dbReference type="RefSeq" id="WP_063602037.1">
    <property type="nucleotide sequence ID" value="NZ_LITQ01000030.1"/>
</dbReference>
<dbReference type="Proteomes" id="UP000077384">
    <property type="component" value="Unassembled WGS sequence"/>
</dbReference>
<sequence length="265" mass="29649">MPSVLINDTDSTAYNAILTHKEISLCEVAVYDDWLKNAMNPLYFGKQEKYKTLKLTFFINNGSDNDNDNALKNVSNLVAALEKCTLKFDDSAFYYDCIITDTGTPEQLGIGIYTIEVTLKAPYAYLPLVSQWIDINFDGTKDTSIDKNIQGNIPVPIIINAQILSADSDQNFKFNVPSNVDTSTNGWIKNGFIIRPLYKGMELTVDSERCLVYQGVDFAVANDFKDFWGDFVTLQPGLNSIPVGLESLSGTVQIRITISYKPRFI</sequence>
<dbReference type="AlphaFoldDB" id="A0A166RDA9"/>
<organism evidence="1 3">
    <name type="scientific">Clostridium coskatii</name>
    <dbReference type="NCBI Taxonomy" id="1705578"/>
    <lineage>
        <taxon>Bacteria</taxon>
        <taxon>Bacillati</taxon>
        <taxon>Bacillota</taxon>
        <taxon>Clostridia</taxon>
        <taxon>Eubacteriales</taxon>
        <taxon>Clostridiaceae</taxon>
        <taxon>Clostridium</taxon>
    </lineage>
</organism>
<reference evidence="2 4" key="2">
    <citation type="journal article" date="2016" name="Front. Microbiol.">
        <title>Industrial Acetogenic Biocatalysts: A Comparative Metabolic and Genomic Analysis.</title>
        <authorList>
            <person name="Bengelsdorf F."/>
            <person name="Poehlein A."/>
            <person name="Sonja S."/>
            <person name="Erz C."/>
            <person name="Hummel T."/>
            <person name="Hoffmeister S."/>
            <person name="Daniel R."/>
            <person name="Durre P."/>
        </authorList>
    </citation>
    <scope>NUCLEOTIDE SEQUENCE [LARGE SCALE GENOMIC DNA]</scope>
    <source>
        <strain evidence="2 4">PTA-10522</strain>
    </source>
</reference>
<protein>
    <submittedName>
        <fullName evidence="1">Phage tail protein</fullName>
    </submittedName>
</protein>
<reference evidence="1 3" key="1">
    <citation type="journal article" date="2015" name="Biotechnol. Bioeng.">
        <title>Genome sequence and phenotypic characterization of Caulobacter segnis.</title>
        <authorList>
            <person name="Patel S."/>
            <person name="Fletcher B."/>
            <person name="Scott D.C."/>
            <person name="Ely B."/>
        </authorList>
    </citation>
    <scope>NUCLEOTIDE SEQUENCE [LARGE SCALE GENOMIC DNA]</scope>
    <source>
        <strain evidence="1 3">PS02</strain>
    </source>
</reference>
<evidence type="ECO:0000313" key="2">
    <source>
        <dbReference type="EMBL" id="OBR97461.1"/>
    </source>
</evidence>
<dbReference type="Proteomes" id="UP000093694">
    <property type="component" value="Unassembled WGS sequence"/>
</dbReference>
<evidence type="ECO:0000313" key="3">
    <source>
        <dbReference type="Proteomes" id="UP000077384"/>
    </source>
</evidence>
<evidence type="ECO:0000313" key="4">
    <source>
        <dbReference type="Proteomes" id="UP000093694"/>
    </source>
</evidence>